<evidence type="ECO:0000313" key="4">
    <source>
        <dbReference type="EMBL" id="UTY38108.1"/>
    </source>
</evidence>
<keyword evidence="5" id="KW-1185">Reference proteome</keyword>
<keyword evidence="2" id="KW-0472">Membrane</keyword>
<evidence type="ECO:0000259" key="3">
    <source>
        <dbReference type="Pfam" id="PF00892"/>
    </source>
</evidence>
<feature type="domain" description="EamA" evidence="3">
    <location>
        <begin position="8"/>
        <end position="115"/>
    </location>
</feature>
<dbReference type="EMBL" id="CP101620">
    <property type="protein sequence ID" value="UTY38108.1"/>
    <property type="molecule type" value="Genomic_DNA"/>
</dbReference>
<keyword evidence="2" id="KW-1133">Transmembrane helix</keyword>
<feature type="transmembrane region" description="Helical" evidence="2">
    <location>
        <begin position="12"/>
        <end position="30"/>
    </location>
</feature>
<gene>
    <name evidence="4" type="ORF">NMU03_10435</name>
</gene>
<reference evidence="4" key="1">
    <citation type="submission" date="2022-07" db="EMBL/GenBank/DDBJ databases">
        <title>Faecal culturing of patients with breast cancer.</title>
        <authorList>
            <person name="Teng N.M.Y."/>
            <person name="Kiu R."/>
            <person name="Evans R."/>
            <person name="Baker D.J."/>
            <person name="Zenner C."/>
            <person name="Robinson S.D."/>
            <person name="Hall L.J."/>
        </authorList>
    </citation>
    <scope>NUCLEOTIDE SEQUENCE</scope>
    <source>
        <strain evidence="4">LH1062</strain>
    </source>
</reference>
<dbReference type="InterPro" id="IPR000620">
    <property type="entry name" value="EamA_dom"/>
</dbReference>
<protein>
    <submittedName>
        <fullName evidence="4">EamA family transporter</fullName>
    </submittedName>
</protein>
<dbReference type="InterPro" id="IPR037185">
    <property type="entry name" value="EmrE-like"/>
</dbReference>
<evidence type="ECO:0000256" key="2">
    <source>
        <dbReference type="SAM" id="Phobius"/>
    </source>
</evidence>
<accession>A0ABY5HYF6</accession>
<organism evidence="4 5">
    <name type="scientific">Allocoprobacillus halotolerans</name>
    <dbReference type="NCBI Taxonomy" id="2944914"/>
    <lineage>
        <taxon>Bacteria</taxon>
        <taxon>Bacillati</taxon>
        <taxon>Bacillota</taxon>
        <taxon>Erysipelotrichia</taxon>
        <taxon>Erysipelotrichales</taxon>
        <taxon>Erysipelotrichaceae</taxon>
        <taxon>Allocoprobacillus</taxon>
    </lineage>
</organism>
<dbReference type="Pfam" id="PF00892">
    <property type="entry name" value="EamA"/>
    <property type="match status" value="1"/>
</dbReference>
<dbReference type="Gene3D" id="1.10.3730.20">
    <property type="match status" value="1"/>
</dbReference>
<dbReference type="SUPFAM" id="SSF103481">
    <property type="entry name" value="Multidrug resistance efflux transporter EmrE"/>
    <property type="match status" value="1"/>
</dbReference>
<sequence length="116" mass="13212">MKELISNPSFWIMLASAFLAALSQILLKLSANKKYKNKLYEILNPLVLSGYVILLCTMFMNIIAYRGLDYKIGPILNSTTYIFVILLSLMILKEKIAKNKFMGIMLIILGLIVFNM</sequence>
<dbReference type="Proteomes" id="UP001060112">
    <property type="component" value="Chromosome"/>
</dbReference>
<name>A0ABY5HYF6_9FIRM</name>
<keyword evidence="2" id="KW-0812">Transmembrane</keyword>
<evidence type="ECO:0000313" key="5">
    <source>
        <dbReference type="Proteomes" id="UP001060112"/>
    </source>
</evidence>
<dbReference type="RefSeq" id="WP_290138198.1">
    <property type="nucleotide sequence ID" value="NZ_CP101620.1"/>
</dbReference>
<evidence type="ECO:0000256" key="1">
    <source>
        <dbReference type="ARBA" id="ARBA00007362"/>
    </source>
</evidence>
<feature type="transmembrane region" description="Helical" evidence="2">
    <location>
        <begin position="42"/>
        <end position="63"/>
    </location>
</feature>
<comment type="similarity">
    <text evidence="1">Belongs to the EamA transporter family.</text>
</comment>
<feature type="transmembrane region" description="Helical" evidence="2">
    <location>
        <begin position="75"/>
        <end position="92"/>
    </location>
</feature>
<proteinExistence type="inferred from homology"/>